<comment type="subcellular location">
    <subcellularLocation>
        <location evidence="9">Cell membrane</location>
    </subcellularLocation>
</comment>
<evidence type="ECO:0000256" key="1">
    <source>
        <dbReference type="ARBA" id="ARBA00004713"/>
    </source>
</evidence>
<dbReference type="InterPro" id="IPR007507">
    <property type="entry name" value="Glycos_transf_N"/>
</dbReference>
<dbReference type="AlphaFoldDB" id="A0AAW9QE59"/>
<evidence type="ECO:0000313" key="11">
    <source>
        <dbReference type="EMBL" id="MEF7613707.1"/>
    </source>
</evidence>
<keyword evidence="9" id="KW-1133">Transmembrane helix</keyword>
<evidence type="ECO:0000256" key="2">
    <source>
        <dbReference type="ARBA" id="ARBA00012621"/>
    </source>
</evidence>
<name>A0AAW9QE59_9BURK</name>
<protein>
    <recommendedName>
        <fullName evidence="3 9">3-deoxy-D-manno-octulosonic acid transferase</fullName>
        <shortName evidence="9">Kdo transferase</shortName>
        <ecNumber evidence="2 9">2.4.99.12</ecNumber>
    </recommendedName>
    <alternativeName>
        <fullName evidence="5 9">Lipid IV(A) 3-deoxy-D-manno-octulosonic acid transferase</fullName>
    </alternativeName>
</protein>
<evidence type="ECO:0000259" key="10">
    <source>
        <dbReference type="Pfam" id="PF04413"/>
    </source>
</evidence>
<keyword evidence="9" id="KW-1003">Cell membrane</keyword>
<proteinExistence type="inferred from homology"/>
<reference evidence="11 12" key="1">
    <citation type="submission" date="2024-02" db="EMBL/GenBank/DDBJ databases">
        <title>Genome sequence of Aquincola sp. MAHUQ-54.</title>
        <authorList>
            <person name="Huq M.A."/>
        </authorList>
    </citation>
    <scope>NUCLEOTIDE SEQUENCE [LARGE SCALE GENOMIC DNA]</scope>
    <source>
        <strain evidence="11 12">MAHUQ-54</strain>
    </source>
</reference>
<comment type="similarity">
    <text evidence="9">Belongs to the glycosyltransferase group 1 family.</text>
</comment>
<evidence type="ECO:0000256" key="9">
    <source>
        <dbReference type="RuleBase" id="RU365103"/>
    </source>
</evidence>
<keyword evidence="9" id="KW-0448">Lipopolysaccharide biosynthesis</keyword>
<feature type="transmembrane region" description="Helical" evidence="9">
    <location>
        <begin position="6"/>
        <end position="27"/>
    </location>
</feature>
<dbReference type="Proteomes" id="UP001336250">
    <property type="component" value="Unassembled WGS sequence"/>
</dbReference>
<dbReference type="Gene3D" id="3.40.50.11720">
    <property type="entry name" value="3-Deoxy-D-manno-octulosonic-acid transferase, N-terminal domain"/>
    <property type="match status" value="1"/>
</dbReference>
<keyword evidence="9" id="KW-0812">Transmembrane</keyword>
<evidence type="ECO:0000256" key="7">
    <source>
        <dbReference type="PIRSR" id="PIRSR639901-1"/>
    </source>
</evidence>
<keyword evidence="4 9" id="KW-0808">Transferase</keyword>
<dbReference type="PANTHER" id="PTHR42755:SF1">
    <property type="entry name" value="3-DEOXY-D-MANNO-OCTULOSONIC ACID TRANSFERASE, MITOCHONDRIAL-RELATED"/>
    <property type="match status" value="1"/>
</dbReference>
<dbReference type="SUPFAM" id="SSF53756">
    <property type="entry name" value="UDP-Glycosyltransferase/glycogen phosphorylase"/>
    <property type="match status" value="1"/>
</dbReference>
<comment type="function">
    <text evidence="9">Involved in lipopolysaccharide (LPS) biosynthesis. Catalyzes the transfer of 3-deoxy-D-manno-octulosonate (Kdo) residue(s) from CMP-Kdo to lipid IV(A), the tetraacyldisaccharide-1,4'-bisphosphate precursor of lipid A.</text>
</comment>
<dbReference type="EC" id="2.4.99.12" evidence="2 9"/>
<dbReference type="Gene3D" id="3.40.50.2000">
    <property type="entry name" value="Glycogen Phosphorylase B"/>
    <property type="match status" value="1"/>
</dbReference>
<gene>
    <name evidence="11" type="primary">waaA</name>
    <name evidence="11" type="ORF">V4F39_07265</name>
</gene>
<organism evidence="11 12">
    <name type="scientific">Aquincola agrisoli</name>
    <dbReference type="NCBI Taxonomy" id="3119538"/>
    <lineage>
        <taxon>Bacteria</taxon>
        <taxon>Pseudomonadati</taxon>
        <taxon>Pseudomonadota</taxon>
        <taxon>Betaproteobacteria</taxon>
        <taxon>Burkholderiales</taxon>
        <taxon>Sphaerotilaceae</taxon>
        <taxon>Aquincola</taxon>
    </lineage>
</organism>
<comment type="pathway">
    <text evidence="1 9">Bacterial outer membrane biogenesis; LPS core biosynthesis.</text>
</comment>
<accession>A0AAW9QE59</accession>
<evidence type="ECO:0000256" key="5">
    <source>
        <dbReference type="ARBA" id="ARBA00031445"/>
    </source>
</evidence>
<dbReference type="InterPro" id="IPR038107">
    <property type="entry name" value="Glycos_transf_N_sf"/>
</dbReference>
<keyword evidence="9" id="KW-0472">Membrane</keyword>
<keyword evidence="12" id="KW-1185">Reference proteome</keyword>
<evidence type="ECO:0000256" key="8">
    <source>
        <dbReference type="PIRSR" id="PIRSR639901-2"/>
    </source>
</evidence>
<feature type="active site" description="Proton acceptor" evidence="7">
    <location>
        <position position="67"/>
    </location>
</feature>
<evidence type="ECO:0000256" key="6">
    <source>
        <dbReference type="ARBA" id="ARBA00049183"/>
    </source>
</evidence>
<dbReference type="GO" id="GO:0009244">
    <property type="term" value="P:lipopolysaccharide core region biosynthetic process"/>
    <property type="evidence" value="ECO:0007669"/>
    <property type="project" value="UniProtKB-UniRule"/>
</dbReference>
<keyword evidence="11" id="KW-0328">Glycosyltransferase</keyword>
<dbReference type="PANTHER" id="PTHR42755">
    <property type="entry name" value="3-DEOXY-MANNO-OCTULOSONATE CYTIDYLYLTRANSFERASE"/>
    <property type="match status" value="1"/>
</dbReference>
<evidence type="ECO:0000313" key="12">
    <source>
        <dbReference type="Proteomes" id="UP001336250"/>
    </source>
</evidence>
<dbReference type="Pfam" id="PF04413">
    <property type="entry name" value="Glycos_transf_N"/>
    <property type="match status" value="1"/>
</dbReference>
<evidence type="ECO:0000256" key="3">
    <source>
        <dbReference type="ARBA" id="ARBA00019077"/>
    </source>
</evidence>
<dbReference type="GO" id="GO:0043842">
    <property type="term" value="F:Kdo transferase activity"/>
    <property type="evidence" value="ECO:0007669"/>
    <property type="project" value="UniProtKB-EC"/>
</dbReference>
<sequence>MSHWLARQLYGALLTVLTPLYLLRLWWRGRREPAYRRRVRERLGFYRTRRRAIKGRVIWLHAVSLGETRAAEPLIAALRAHMPGMRLVLTCSTATGLEAGRALLGEEDVQTWLPYDTPGATRRFLRRYRPLAGVLMETEIWPNLLQAARQARLPIVLANARLSERSQRKGERFALLLRPAVQSLTRVLAQTDGDAQRLQQAGAPRVEVCGNLKYDVAPPPKLLARGLQWREPLNHGPRAVVLAASTREGEEHMLLAAWRALPAPRPLLLIVPRHPQRFNEVALLVDNSGFTLARRSSWGDTPPAEAAQADVWLGDSMGEMPLYYALADVALLGGSFAPLGGQNLIEAAACGCPVVMGPHTFNFDEAAELSLRAGASVRVAEMSDGVQRAAALASDPQRNAWVQNAFEFAAAHRGATERMARRIIEVVIAGRPPDA</sequence>
<dbReference type="InterPro" id="IPR039901">
    <property type="entry name" value="Kdotransferase"/>
</dbReference>
<evidence type="ECO:0000256" key="4">
    <source>
        <dbReference type="ARBA" id="ARBA00022679"/>
    </source>
</evidence>
<dbReference type="GO" id="GO:0005886">
    <property type="term" value="C:plasma membrane"/>
    <property type="evidence" value="ECO:0007669"/>
    <property type="project" value="UniProtKB-SubCell"/>
</dbReference>
<dbReference type="EMBL" id="JAZIBG010000019">
    <property type="protein sequence ID" value="MEF7613707.1"/>
    <property type="molecule type" value="Genomic_DNA"/>
</dbReference>
<dbReference type="RefSeq" id="WP_332288646.1">
    <property type="nucleotide sequence ID" value="NZ_JAZIBG010000019.1"/>
</dbReference>
<feature type="domain" description="3-deoxy-D-manno-octulosonic-acid transferase N-terminal" evidence="10">
    <location>
        <begin position="38"/>
        <end position="216"/>
    </location>
</feature>
<comment type="catalytic activity">
    <reaction evidence="6 9">
        <text>lipid IVA (E. coli) + CMP-3-deoxy-beta-D-manno-octulosonate = alpha-Kdo-(2-&gt;6)-lipid IVA (E. coli) + CMP + H(+)</text>
        <dbReference type="Rhea" id="RHEA:28066"/>
        <dbReference type="ChEBI" id="CHEBI:15378"/>
        <dbReference type="ChEBI" id="CHEBI:58603"/>
        <dbReference type="ChEBI" id="CHEBI:60364"/>
        <dbReference type="ChEBI" id="CHEBI:60377"/>
        <dbReference type="ChEBI" id="CHEBI:85987"/>
        <dbReference type="EC" id="2.4.99.12"/>
    </reaction>
</comment>
<feature type="site" description="Transition state stabilizer" evidence="8">
    <location>
        <position position="213"/>
    </location>
</feature>
<dbReference type="GO" id="GO:0009245">
    <property type="term" value="P:lipid A biosynthetic process"/>
    <property type="evidence" value="ECO:0007669"/>
    <property type="project" value="TreeGrafter"/>
</dbReference>
<feature type="site" description="Transition state stabilizer" evidence="8">
    <location>
        <position position="137"/>
    </location>
</feature>
<dbReference type="NCBIfam" id="NF004386">
    <property type="entry name" value="PRK05749.1-2"/>
    <property type="match status" value="1"/>
</dbReference>
<comment type="caution">
    <text evidence="11">The sequence shown here is derived from an EMBL/GenBank/DDBJ whole genome shotgun (WGS) entry which is preliminary data.</text>
</comment>